<sequence>MRRPTLHVALAVCLVLAGCSVLGDDPVREGAAVERLDAASERAATLESYRYDLSFTVESSASSRRVGGSGTGRINLTTRHATTNLTVDGTTRRSYVDNRTAYVQCPGVAGGPSVFWGQEDVPTEHDWRETTPIGRQLAMLSTGDLYYNGTETIDGREVVHLTGAPSKSELDRYGAGAGSRPLFGSPNVDSLTVSLWLDERTNRPVRSEVTVVVSGDGETATATLTTRYRDYGERVEVTVPAEVREKAMRGGCPT</sequence>
<proteinExistence type="predicted"/>
<accession>A0AAW4PUL8</accession>
<dbReference type="PROSITE" id="PS51257">
    <property type="entry name" value="PROKAR_LIPOPROTEIN"/>
    <property type="match status" value="1"/>
</dbReference>
<dbReference type="InterPro" id="IPR029046">
    <property type="entry name" value="LolA/LolB/LppX"/>
</dbReference>
<organism evidence="1 2">
    <name type="scientific">Haloarcula rubra</name>
    <dbReference type="NCBI Taxonomy" id="2487747"/>
    <lineage>
        <taxon>Archaea</taxon>
        <taxon>Methanobacteriati</taxon>
        <taxon>Methanobacteriota</taxon>
        <taxon>Stenosarchaea group</taxon>
        <taxon>Halobacteria</taxon>
        <taxon>Halobacteriales</taxon>
        <taxon>Haloarculaceae</taxon>
        <taxon>Haloarcula</taxon>
    </lineage>
</organism>
<dbReference type="SUPFAM" id="SSF89392">
    <property type="entry name" value="Prokaryotic lipoproteins and lipoprotein localization factors"/>
    <property type="match status" value="1"/>
</dbReference>
<gene>
    <name evidence="1" type="ORF">EGH21_13065</name>
</gene>
<evidence type="ECO:0008006" key="3">
    <source>
        <dbReference type="Google" id="ProtNLM"/>
    </source>
</evidence>
<name>A0AAW4PUL8_9EURY</name>
<dbReference type="EMBL" id="RKLR01000004">
    <property type="protein sequence ID" value="MBX0323962.1"/>
    <property type="molecule type" value="Genomic_DNA"/>
</dbReference>
<dbReference type="AlphaFoldDB" id="A0AAW4PUL8"/>
<protein>
    <recommendedName>
        <fullName evidence="3">Lipoprotein</fullName>
    </recommendedName>
</protein>
<reference evidence="1 2" key="1">
    <citation type="submission" date="2021-06" db="EMBL/GenBank/DDBJ databases">
        <title>Halomicroarcula sp. a new haloarchaeum isolated from saline soil.</title>
        <authorList>
            <person name="Duran-Viseras A."/>
            <person name="Sanchez-Porro C."/>
            <person name="Ventosa A."/>
        </authorList>
    </citation>
    <scope>NUCLEOTIDE SEQUENCE [LARGE SCALE GENOMIC DNA]</scope>
    <source>
        <strain evidence="1 2">F13</strain>
    </source>
</reference>
<keyword evidence="2" id="KW-1185">Reference proteome</keyword>
<comment type="caution">
    <text evidence="1">The sequence shown here is derived from an EMBL/GenBank/DDBJ whole genome shotgun (WGS) entry which is preliminary data.</text>
</comment>
<evidence type="ECO:0000313" key="1">
    <source>
        <dbReference type="EMBL" id="MBX0323962.1"/>
    </source>
</evidence>
<dbReference type="Gene3D" id="2.50.20.20">
    <property type="match status" value="1"/>
</dbReference>
<evidence type="ECO:0000313" key="2">
    <source>
        <dbReference type="Proteomes" id="UP001430377"/>
    </source>
</evidence>
<dbReference type="Proteomes" id="UP001430377">
    <property type="component" value="Unassembled WGS sequence"/>
</dbReference>
<dbReference type="RefSeq" id="WP_220618922.1">
    <property type="nucleotide sequence ID" value="NZ_RKLR01000004.1"/>
</dbReference>